<organism evidence="1 2">
    <name type="scientific">Araneus ventricosus</name>
    <name type="common">Orbweaver spider</name>
    <name type="synonym">Epeira ventricosa</name>
    <dbReference type="NCBI Taxonomy" id="182803"/>
    <lineage>
        <taxon>Eukaryota</taxon>
        <taxon>Metazoa</taxon>
        <taxon>Ecdysozoa</taxon>
        <taxon>Arthropoda</taxon>
        <taxon>Chelicerata</taxon>
        <taxon>Arachnida</taxon>
        <taxon>Araneae</taxon>
        <taxon>Araneomorphae</taxon>
        <taxon>Entelegynae</taxon>
        <taxon>Araneoidea</taxon>
        <taxon>Araneidae</taxon>
        <taxon>Araneus</taxon>
    </lineage>
</organism>
<dbReference type="AlphaFoldDB" id="A0A4Y2P0W9"/>
<dbReference type="Proteomes" id="UP000499080">
    <property type="component" value="Unassembled WGS sequence"/>
</dbReference>
<sequence length="103" mass="11466">MSSAVAVIAETSLKTRYLSNNNGANLNIKKPSIKKISLPNSATDKRMPPFVFPAVATVSNLNLGPNDNENLFDECRVMNNKRASLIKNQELFSRLLYLINVEK</sequence>
<comment type="caution">
    <text evidence="1">The sequence shown here is derived from an EMBL/GenBank/DDBJ whole genome shotgun (WGS) entry which is preliminary data.</text>
</comment>
<proteinExistence type="predicted"/>
<reference evidence="1 2" key="1">
    <citation type="journal article" date="2019" name="Sci. Rep.">
        <title>Orb-weaving spider Araneus ventricosus genome elucidates the spidroin gene catalogue.</title>
        <authorList>
            <person name="Kono N."/>
            <person name="Nakamura H."/>
            <person name="Ohtoshi R."/>
            <person name="Moran D.A.P."/>
            <person name="Shinohara A."/>
            <person name="Yoshida Y."/>
            <person name="Fujiwara M."/>
            <person name="Mori M."/>
            <person name="Tomita M."/>
            <person name="Arakawa K."/>
        </authorList>
    </citation>
    <scope>NUCLEOTIDE SEQUENCE [LARGE SCALE GENOMIC DNA]</scope>
</reference>
<gene>
    <name evidence="1" type="ORF">AVEN_196042_1</name>
</gene>
<evidence type="ECO:0000313" key="1">
    <source>
        <dbReference type="EMBL" id="GBN44762.1"/>
    </source>
</evidence>
<evidence type="ECO:0000313" key="2">
    <source>
        <dbReference type="Proteomes" id="UP000499080"/>
    </source>
</evidence>
<protein>
    <submittedName>
        <fullName evidence="1">Uncharacterized protein</fullName>
    </submittedName>
</protein>
<keyword evidence="2" id="KW-1185">Reference proteome</keyword>
<name>A0A4Y2P0W9_ARAVE</name>
<accession>A0A4Y2P0W9</accession>
<dbReference type="EMBL" id="BGPR01010190">
    <property type="protein sequence ID" value="GBN44762.1"/>
    <property type="molecule type" value="Genomic_DNA"/>
</dbReference>